<dbReference type="NCBIfam" id="NF005559">
    <property type="entry name" value="PRK07231.1"/>
    <property type="match status" value="1"/>
</dbReference>
<comment type="similarity">
    <text evidence="1 6">Belongs to the short-chain dehydrogenases/reductases (SDR) family.</text>
</comment>
<dbReference type="HOGENOM" id="CLU_010194_1_3_9"/>
<dbReference type="FunFam" id="3.40.50.720:FF:000173">
    <property type="entry name" value="3-oxoacyl-[acyl-carrier protein] reductase"/>
    <property type="match status" value="1"/>
</dbReference>
<dbReference type="Pfam" id="PF00106">
    <property type="entry name" value="adh_short"/>
    <property type="match status" value="1"/>
</dbReference>
<evidence type="ECO:0000313" key="9">
    <source>
        <dbReference type="Proteomes" id="UP000031829"/>
    </source>
</evidence>
<dbReference type="GO" id="GO:0005737">
    <property type="term" value="C:cytoplasm"/>
    <property type="evidence" value="ECO:0007669"/>
    <property type="project" value="InterPro"/>
</dbReference>
<dbReference type="InterPro" id="IPR057326">
    <property type="entry name" value="KR_dom"/>
</dbReference>
<dbReference type="Gene3D" id="3.40.50.720">
    <property type="entry name" value="NAD(P)-binding Rossmann-like Domain"/>
    <property type="match status" value="1"/>
</dbReference>
<dbReference type="InterPro" id="IPR050259">
    <property type="entry name" value="SDR"/>
</dbReference>
<evidence type="ECO:0000256" key="1">
    <source>
        <dbReference type="ARBA" id="ARBA00006484"/>
    </source>
</evidence>
<dbReference type="Proteomes" id="UP000031829">
    <property type="component" value="Chromosome"/>
</dbReference>
<dbReference type="NCBIfam" id="NF009464">
    <property type="entry name" value="PRK12824.1"/>
    <property type="match status" value="1"/>
</dbReference>
<dbReference type="GeneID" id="93641589"/>
<dbReference type="GO" id="GO:0032787">
    <property type="term" value="P:monocarboxylic acid metabolic process"/>
    <property type="evidence" value="ECO:0007669"/>
    <property type="project" value="UniProtKB-ARBA"/>
</dbReference>
<dbReference type="NCBIfam" id="NF009546">
    <property type="entry name" value="PRK12935.1"/>
    <property type="match status" value="1"/>
</dbReference>
<dbReference type="PRINTS" id="PR00081">
    <property type="entry name" value="GDHRDH"/>
</dbReference>
<evidence type="ECO:0000256" key="5">
    <source>
        <dbReference type="ARBA" id="ARBA00048831"/>
    </source>
</evidence>
<name>A0A0B6AJ94_PRIM2</name>
<comment type="catalytic activity">
    <reaction evidence="5">
        <text>D-glucose + NAD(+) = D-glucono-1,5-lactone + NADH + H(+)</text>
        <dbReference type="Rhea" id="RHEA:14293"/>
        <dbReference type="ChEBI" id="CHEBI:4167"/>
        <dbReference type="ChEBI" id="CHEBI:15378"/>
        <dbReference type="ChEBI" id="CHEBI:16217"/>
        <dbReference type="ChEBI" id="CHEBI:57540"/>
        <dbReference type="ChEBI" id="CHEBI:57945"/>
        <dbReference type="EC" id="1.1.1.47"/>
    </reaction>
</comment>
<dbReference type="EC" id="1.1.1.47" evidence="3"/>
<dbReference type="PANTHER" id="PTHR42879:SF2">
    <property type="entry name" value="3-OXOACYL-[ACYL-CARRIER-PROTEIN] REDUCTASE FABG"/>
    <property type="match status" value="1"/>
</dbReference>
<dbReference type="InterPro" id="IPR020904">
    <property type="entry name" value="Sc_DH/Rdtase_CS"/>
</dbReference>
<dbReference type="KEGG" id="bmeg:BG04_3530"/>
<dbReference type="PANTHER" id="PTHR42879">
    <property type="entry name" value="3-OXOACYL-(ACYL-CARRIER-PROTEIN) REDUCTASE"/>
    <property type="match status" value="1"/>
</dbReference>
<organism evidence="8 9">
    <name type="scientific">Priestia megaterium (strain ATCC 14581 / DSM 32 / CCUG 1817 / JCM 2506 / NBRC 15308 / NCIMB 9376 / NCTC 10342 / NRRL B-14308 / VKM B-512 / Ford 19)</name>
    <name type="common">Bacillus megaterium</name>
    <dbReference type="NCBI Taxonomy" id="1348623"/>
    <lineage>
        <taxon>Bacteria</taxon>
        <taxon>Bacillati</taxon>
        <taxon>Bacillota</taxon>
        <taxon>Bacilli</taxon>
        <taxon>Bacillales</taxon>
        <taxon>Bacillaceae</taxon>
        <taxon>Priestia</taxon>
    </lineage>
</organism>
<comment type="catalytic activity">
    <reaction evidence="4">
        <text>D-glucose + NADP(+) = D-glucono-1,5-lactone + NADPH + H(+)</text>
        <dbReference type="Rhea" id="RHEA:14405"/>
        <dbReference type="ChEBI" id="CHEBI:4167"/>
        <dbReference type="ChEBI" id="CHEBI:15378"/>
        <dbReference type="ChEBI" id="CHEBI:16217"/>
        <dbReference type="ChEBI" id="CHEBI:57783"/>
        <dbReference type="ChEBI" id="CHEBI:58349"/>
        <dbReference type="EC" id="1.1.1.47"/>
    </reaction>
</comment>
<keyword evidence="2 8" id="KW-0560">Oxidoreductase</keyword>
<dbReference type="SUPFAM" id="SSF51735">
    <property type="entry name" value="NAD(P)-binding Rossmann-fold domains"/>
    <property type="match status" value="1"/>
</dbReference>
<dbReference type="SMART" id="SM00822">
    <property type="entry name" value="PKS_KR"/>
    <property type="match status" value="1"/>
</dbReference>
<protein>
    <recommendedName>
        <fullName evidence="3">glucose 1-dehydrogenase [NAD(P)(+)]</fullName>
        <ecNumber evidence="3">1.1.1.47</ecNumber>
    </recommendedName>
</protein>
<gene>
    <name evidence="8" type="primary">fabG</name>
    <name evidence="8" type="ORF">BG04_3530</name>
</gene>
<dbReference type="RefSeq" id="WP_014461095.1">
    <property type="nucleotide sequence ID" value="NZ_BCVB01000003.1"/>
</dbReference>
<dbReference type="PRINTS" id="PR00080">
    <property type="entry name" value="SDRFAMILY"/>
</dbReference>
<dbReference type="PROSITE" id="PS00061">
    <property type="entry name" value="ADH_SHORT"/>
    <property type="match status" value="1"/>
</dbReference>
<dbReference type="EMBL" id="CP009920">
    <property type="protein sequence ID" value="AJI23596.1"/>
    <property type="molecule type" value="Genomic_DNA"/>
</dbReference>
<dbReference type="AlphaFoldDB" id="A0A0B6AJ94"/>
<evidence type="ECO:0000256" key="4">
    <source>
        <dbReference type="ARBA" id="ARBA00047555"/>
    </source>
</evidence>
<reference evidence="8 9" key="1">
    <citation type="journal article" date="2015" name="Genome Announc.">
        <title>Complete genome sequences for 35 biothreat assay-relevant bacillus species.</title>
        <authorList>
            <person name="Johnson S.L."/>
            <person name="Daligault H.E."/>
            <person name="Davenport K.W."/>
            <person name="Jaissle J."/>
            <person name="Frey K.G."/>
            <person name="Ladner J.T."/>
            <person name="Broomall S.M."/>
            <person name="Bishop-Lilly K.A."/>
            <person name="Bruce D.C."/>
            <person name="Gibbons H.S."/>
            <person name="Coyne S.R."/>
            <person name="Lo C.C."/>
            <person name="Meincke L."/>
            <person name="Munk A.C."/>
            <person name="Koroleva G.I."/>
            <person name="Rosenzweig C.N."/>
            <person name="Palacios G.F."/>
            <person name="Redden C.L."/>
            <person name="Minogue T.D."/>
            <person name="Chain P.S."/>
        </authorList>
    </citation>
    <scope>NUCLEOTIDE SEQUENCE [LARGE SCALE GENOMIC DNA]</scope>
    <source>
        <strain evidence="9">ATCC 14581 / DSM 32 / JCM 2506 / NBRC 15308 / NCIMB 9376 / NCTC 10342 / NRRL B-14308 / VKM B-512</strain>
    </source>
</reference>
<dbReference type="NCBIfam" id="TIGR01829">
    <property type="entry name" value="AcAcCoA_reduct"/>
    <property type="match status" value="1"/>
</dbReference>
<feature type="domain" description="Ketoreductase" evidence="7">
    <location>
        <begin position="7"/>
        <end position="187"/>
    </location>
</feature>
<evidence type="ECO:0000256" key="3">
    <source>
        <dbReference type="ARBA" id="ARBA00024389"/>
    </source>
</evidence>
<dbReference type="NCBIfam" id="NF009466">
    <property type="entry name" value="PRK12826.1-2"/>
    <property type="match status" value="1"/>
</dbReference>
<evidence type="ECO:0000259" key="7">
    <source>
        <dbReference type="SMART" id="SM00822"/>
    </source>
</evidence>
<evidence type="ECO:0000313" key="8">
    <source>
        <dbReference type="EMBL" id="AJI23596.1"/>
    </source>
</evidence>
<proteinExistence type="inferred from homology"/>
<dbReference type="GO" id="GO:0018454">
    <property type="term" value="F:acetoacetyl-CoA reductase activity"/>
    <property type="evidence" value="ECO:0007669"/>
    <property type="project" value="InterPro"/>
</dbReference>
<dbReference type="GO" id="GO:0042619">
    <property type="term" value="P:poly-hydroxybutyrate biosynthetic process"/>
    <property type="evidence" value="ECO:0007669"/>
    <property type="project" value="InterPro"/>
</dbReference>
<dbReference type="InterPro" id="IPR002347">
    <property type="entry name" value="SDR_fam"/>
</dbReference>
<dbReference type="GO" id="GO:0047936">
    <property type="term" value="F:glucose 1-dehydrogenase [NAD(P)+] activity"/>
    <property type="evidence" value="ECO:0007669"/>
    <property type="project" value="UniProtKB-EC"/>
</dbReference>
<sequence length="247" mass="26099">MTTLQGKVAIVTGGSKGIGAAITRELASNGVKVAVNYNSSKESAEAIVKEIKDNGGEAIAVQADVSYVDQAKHLIEETKAAFGQLDILVNNAGITRDRSFKKLGEEDWKKVIDVNLHSVYNTTSAALTHLLESEGGRVINISSIIGQAGGFGQTNYSAAKAGMLGFTKSLALELAKSGVTVNAICPGFIETEMVMAMPEEVRAKVVAKIPTRRLGHAEEIARGVVYLAKDGAYITGQQLNINGGLYM</sequence>
<evidence type="ECO:0000256" key="6">
    <source>
        <dbReference type="RuleBase" id="RU000363"/>
    </source>
</evidence>
<accession>A0A0B6AJ94</accession>
<evidence type="ECO:0000256" key="2">
    <source>
        <dbReference type="ARBA" id="ARBA00023002"/>
    </source>
</evidence>
<dbReference type="InterPro" id="IPR036291">
    <property type="entry name" value="NAD(P)-bd_dom_sf"/>
</dbReference>
<dbReference type="InterPro" id="IPR011283">
    <property type="entry name" value="Acetoacetyl-CoA_reductase"/>
</dbReference>